<dbReference type="GO" id="GO:0043565">
    <property type="term" value="F:sequence-specific DNA binding"/>
    <property type="evidence" value="ECO:0007669"/>
    <property type="project" value="InterPro"/>
</dbReference>
<evidence type="ECO:0000256" key="2">
    <source>
        <dbReference type="ARBA" id="ARBA00023015"/>
    </source>
</evidence>
<dbReference type="Pfam" id="PF02311">
    <property type="entry name" value="AraC_binding"/>
    <property type="match status" value="1"/>
</dbReference>
<keyword evidence="3" id="KW-0238">DNA-binding</keyword>
<dbReference type="SUPFAM" id="SSF46689">
    <property type="entry name" value="Homeodomain-like"/>
    <property type="match status" value="1"/>
</dbReference>
<evidence type="ECO:0000256" key="4">
    <source>
        <dbReference type="ARBA" id="ARBA00023163"/>
    </source>
</evidence>
<evidence type="ECO:0000256" key="3">
    <source>
        <dbReference type="ARBA" id="ARBA00023125"/>
    </source>
</evidence>
<dbReference type="SMART" id="SM00342">
    <property type="entry name" value="HTH_ARAC"/>
    <property type="match status" value="1"/>
</dbReference>
<evidence type="ECO:0000256" key="1">
    <source>
        <dbReference type="ARBA" id="ARBA00022491"/>
    </source>
</evidence>
<protein>
    <submittedName>
        <fullName evidence="6">AraC family transcriptional regulator</fullName>
    </submittedName>
</protein>
<dbReference type="SUPFAM" id="SSF51182">
    <property type="entry name" value="RmlC-like cupins"/>
    <property type="match status" value="1"/>
</dbReference>
<evidence type="ECO:0000313" key="7">
    <source>
        <dbReference type="Proteomes" id="UP000501237"/>
    </source>
</evidence>
<dbReference type="Gene3D" id="1.10.10.60">
    <property type="entry name" value="Homeodomain-like"/>
    <property type="match status" value="1"/>
</dbReference>
<dbReference type="PANTHER" id="PTHR11019:SF159">
    <property type="entry name" value="TRANSCRIPTIONAL REGULATOR-RELATED"/>
    <property type="match status" value="1"/>
</dbReference>
<dbReference type="GeneID" id="57397307"/>
<dbReference type="PANTHER" id="PTHR11019">
    <property type="entry name" value="HTH-TYPE TRANSCRIPTIONAL REGULATOR NIMR"/>
    <property type="match status" value="1"/>
</dbReference>
<dbReference type="EMBL" id="AP022642">
    <property type="protein sequence ID" value="BCA28108.1"/>
    <property type="molecule type" value="Genomic_DNA"/>
</dbReference>
<dbReference type="InterPro" id="IPR014710">
    <property type="entry name" value="RmlC-like_jellyroll"/>
</dbReference>
<organism evidence="6 7">
    <name type="scientific">Metapseudomonas otitidis</name>
    <dbReference type="NCBI Taxonomy" id="319939"/>
    <lineage>
        <taxon>Bacteria</taxon>
        <taxon>Pseudomonadati</taxon>
        <taxon>Pseudomonadota</taxon>
        <taxon>Gammaproteobacteria</taxon>
        <taxon>Pseudomonadales</taxon>
        <taxon>Pseudomonadaceae</taxon>
        <taxon>Metapseudomonas</taxon>
    </lineage>
</organism>
<proteinExistence type="predicted"/>
<reference evidence="6 7" key="1">
    <citation type="journal article" date="2020" name="Microbiol. Resour. Announc.">
        <title>Complete genome sequence of Pseudomonas otitidis strain MrB4, isolated from Lake Biwa in Japan.</title>
        <authorList>
            <person name="Miyazaki K."/>
            <person name="Hase E."/>
            <person name="Maruya T."/>
        </authorList>
    </citation>
    <scope>NUCLEOTIDE SEQUENCE [LARGE SCALE GENOMIC DNA]</scope>
    <source>
        <strain evidence="6 7">MrB4</strain>
    </source>
</reference>
<gene>
    <name evidence="6" type="ORF">PtoMrB4_20850</name>
</gene>
<dbReference type="InterPro" id="IPR018060">
    <property type="entry name" value="HTH_AraC"/>
</dbReference>
<dbReference type="Gene3D" id="2.60.120.10">
    <property type="entry name" value="Jelly Rolls"/>
    <property type="match status" value="1"/>
</dbReference>
<dbReference type="GO" id="GO:0003700">
    <property type="term" value="F:DNA-binding transcription factor activity"/>
    <property type="evidence" value="ECO:0007669"/>
    <property type="project" value="InterPro"/>
</dbReference>
<dbReference type="CDD" id="cd06124">
    <property type="entry name" value="cupin_NimR-like_N"/>
    <property type="match status" value="1"/>
</dbReference>
<dbReference type="Proteomes" id="UP000501237">
    <property type="component" value="Chromosome"/>
</dbReference>
<dbReference type="RefSeq" id="WP_172433200.1">
    <property type="nucleotide sequence ID" value="NZ_AP022642.1"/>
</dbReference>
<keyword evidence="4" id="KW-0804">Transcription</keyword>
<evidence type="ECO:0000313" key="6">
    <source>
        <dbReference type="EMBL" id="BCA28108.1"/>
    </source>
</evidence>
<name>A0A679GI42_9GAMM</name>
<sequence length="267" mass="29534">MPHRGQDAVIPPIPTCARLPRPVYPRMFDIPGGHPIALHSHPWVQFTYARSGLMQVLTEDHSYLVPPQCALWVPPGLAHTASSEGTLEFRSLYLDASILDGFQRPCAVLQVTPLLRELMERAANFTPDYPEDGVEARLLRVLVDEIRALPEAPFKLPLPTDPRLTRITDSLRADPGDGRGIEAWAQEVGATRRTLARLFQAQTRLSFSEWRQRLRLLAALPRLAEGVSVTALAGELGYDSTSAFIALFQRHYGCTPGAWAKRLGGAA</sequence>
<dbReference type="PROSITE" id="PS01124">
    <property type="entry name" value="HTH_ARAC_FAMILY_2"/>
    <property type="match status" value="1"/>
</dbReference>
<dbReference type="InterPro" id="IPR003313">
    <property type="entry name" value="AraC-bd"/>
</dbReference>
<feature type="domain" description="HTH araC/xylS-type" evidence="5">
    <location>
        <begin position="165"/>
        <end position="262"/>
    </location>
</feature>
<dbReference type="AlphaFoldDB" id="A0A679GI42"/>
<dbReference type="KEGG" id="poj:PtoMrB4_20850"/>
<dbReference type="Pfam" id="PF12833">
    <property type="entry name" value="HTH_18"/>
    <property type="match status" value="1"/>
</dbReference>
<dbReference type="InterPro" id="IPR011051">
    <property type="entry name" value="RmlC_Cupin_sf"/>
</dbReference>
<accession>A0A679GI42</accession>
<evidence type="ECO:0000259" key="5">
    <source>
        <dbReference type="PROSITE" id="PS01124"/>
    </source>
</evidence>
<dbReference type="FunFam" id="1.10.10.60:FF:000132">
    <property type="entry name" value="AraC family transcriptional regulator"/>
    <property type="match status" value="1"/>
</dbReference>
<dbReference type="InterPro" id="IPR009057">
    <property type="entry name" value="Homeodomain-like_sf"/>
</dbReference>
<keyword evidence="1" id="KW-0678">Repressor</keyword>
<keyword evidence="2" id="KW-0805">Transcription regulation</keyword>